<dbReference type="Pfam" id="PF02390">
    <property type="entry name" value="Methyltransf_4"/>
    <property type="match status" value="1"/>
</dbReference>
<dbReference type="eggNOG" id="KOG3115">
    <property type="taxonomic scope" value="Eukaryota"/>
</dbReference>
<dbReference type="FunFam" id="3.40.50.150:FF:000060">
    <property type="entry name" value="tRNA (guanine-N(7)-)-methyltransferase"/>
    <property type="match status" value="1"/>
</dbReference>
<keyword evidence="7 16" id="KW-0819">tRNA processing</keyword>
<keyword evidence="13 16" id="KW-0539">Nucleus</keyword>
<dbReference type="CDD" id="cd02440">
    <property type="entry name" value="AdoMet_MTases"/>
    <property type="match status" value="1"/>
</dbReference>
<comment type="function">
    <text evidence="16">Catalyzes the formation of N(7)-methylguanine at position 46 (m7G46) in tRNA.</text>
</comment>
<dbReference type="Gene3D" id="3.40.50.150">
    <property type="entry name" value="Vaccinia Virus protein VP39"/>
    <property type="match status" value="1"/>
</dbReference>
<organism evidence="18 19">
    <name type="scientific">Loa loa</name>
    <name type="common">Eye worm</name>
    <name type="synonym">Filaria loa</name>
    <dbReference type="NCBI Taxonomy" id="7209"/>
    <lineage>
        <taxon>Eukaryota</taxon>
        <taxon>Metazoa</taxon>
        <taxon>Ecdysozoa</taxon>
        <taxon>Nematoda</taxon>
        <taxon>Chromadorea</taxon>
        <taxon>Rhabditida</taxon>
        <taxon>Spirurina</taxon>
        <taxon>Spiruromorpha</taxon>
        <taxon>Filarioidea</taxon>
        <taxon>Onchocercidae</taxon>
        <taxon>Loa</taxon>
    </lineage>
</organism>
<keyword evidence="6 16" id="KW-0949">S-adenosyl-L-methionine</keyword>
<feature type="binding site" evidence="16">
    <location>
        <begin position="230"/>
        <end position="232"/>
    </location>
    <ligand>
        <name>S-adenosyl-L-methionine</name>
        <dbReference type="ChEBI" id="CHEBI:59789"/>
    </ligand>
</feature>
<comment type="subcellular location">
    <subcellularLocation>
        <location evidence="2 16">Nucleus</location>
    </subcellularLocation>
</comment>
<evidence type="ECO:0000256" key="8">
    <source>
        <dbReference type="ARBA" id="ARBA00022714"/>
    </source>
</evidence>
<dbReference type="GO" id="GO:0046872">
    <property type="term" value="F:metal ion binding"/>
    <property type="evidence" value="ECO:0007669"/>
    <property type="project" value="UniProtKB-KW"/>
</dbReference>
<feature type="binding site" evidence="16">
    <location>
        <begin position="132"/>
        <end position="133"/>
    </location>
    <ligand>
        <name>S-adenosyl-L-methionine</name>
        <dbReference type="ChEBI" id="CHEBI:59789"/>
    </ligand>
</feature>
<accession>A0A1I7VP58</accession>
<keyword evidence="12" id="KW-0411">Iron-sulfur</keyword>
<feature type="binding site" evidence="16">
    <location>
        <position position="152"/>
    </location>
    <ligand>
        <name>S-adenosyl-L-methionine</name>
        <dbReference type="ChEBI" id="CHEBI:59789"/>
    </ligand>
</feature>
<evidence type="ECO:0000256" key="7">
    <source>
        <dbReference type="ARBA" id="ARBA00022694"/>
    </source>
</evidence>
<evidence type="ECO:0000256" key="3">
    <source>
        <dbReference type="ARBA" id="ARBA00022555"/>
    </source>
</evidence>
<feature type="domain" description="Iron-binding zinc finger CDGSH type" evidence="17">
    <location>
        <begin position="297"/>
        <end position="335"/>
    </location>
</feature>
<dbReference type="GO" id="GO:0005634">
    <property type="term" value="C:nucleus"/>
    <property type="evidence" value="ECO:0007669"/>
    <property type="project" value="UniProtKB-SubCell"/>
</dbReference>
<dbReference type="Proteomes" id="UP000095285">
    <property type="component" value="Unassembled WGS sequence"/>
</dbReference>
<evidence type="ECO:0000256" key="11">
    <source>
        <dbReference type="ARBA" id="ARBA00023004"/>
    </source>
</evidence>
<evidence type="ECO:0000313" key="19">
    <source>
        <dbReference type="WBParaSite" id="EN70_471"/>
    </source>
</evidence>
<dbReference type="InterPro" id="IPR025763">
    <property type="entry name" value="Trm8_euk"/>
</dbReference>
<dbReference type="InterPro" id="IPR003358">
    <property type="entry name" value="tRNA_(Gua-N-7)_MeTrfase_Trmb"/>
</dbReference>
<dbReference type="STRING" id="7209.A0A1I7VP58"/>
<keyword evidence="4 16" id="KW-0489">Methyltransferase</keyword>
<dbReference type="Pfam" id="PF09360">
    <property type="entry name" value="zf-CDGSH"/>
    <property type="match status" value="1"/>
</dbReference>
<evidence type="ECO:0000256" key="12">
    <source>
        <dbReference type="ARBA" id="ARBA00023014"/>
    </source>
</evidence>
<protein>
    <recommendedName>
        <fullName evidence="16">tRNA (guanine-N(7)-)-methyltransferase</fullName>
        <ecNumber evidence="16">2.1.1.33</ecNumber>
    </recommendedName>
    <alternativeName>
        <fullName evidence="16">tRNA (guanine(46)-N(7))-methyltransferase</fullName>
    </alternativeName>
    <alternativeName>
        <fullName evidence="16">tRNA(m7G46)-methyltransferase</fullName>
    </alternativeName>
</protein>
<feature type="active site" evidence="16">
    <location>
        <position position="155"/>
    </location>
</feature>
<dbReference type="InterPro" id="IPR042216">
    <property type="entry name" value="MitoNEET_CISD"/>
</dbReference>
<dbReference type="SMART" id="SM00704">
    <property type="entry name" value="ZnF_CDGSH"/>
    <property type="match status" value="1"/>
</dbReference>
<reference evidence="18" key="1">
    <citation type="submission" date="2012-04" db="EMBL/GenBank/DDBJ databases">
        <title>The Genome Sequence of Loa loa.</title>
        <authorList>
            <consortium name="The Broad Institute Genome Sequencing Platform"/>
            <consortium name="Broad Institute Genome Sequencing Center for Infectious Disease"/>
            <person name="Nutman T.B."/>
            <person name="Fink D.L."/>
            <person name="Russ C."/>
            <person name="Young S."/>
            <person name="Zeng Q."/>
            <person name="Gargeya S."/>
            <person name="Alvarado L."/>
            <person name="Berlin A."/>
            <person name="Chapman S.B."/>
            <person name="Chen Z."/>
            <person name="Freedman E."/>
            <person name="Gellesch M."/>
            <person name="Goldberg J."/>
            <person name="Griggs A."/>
            <person name="Gujja S."/>
            <person name="Heilman E.R."/>
            <person name="Heiman D."/>
            <person name="Howarth C."/>
            <person name="Mehta T."/>
            <person name="Neiman D."/>
            <person name="Pearson M."/>
            <person name="Roberts A."/>
            <person name="Saif S."/>
            <person name="Shea T."/>
            <person name="Shenoy N."/>
            <person name="Sisk P."/>
            <person name="Stolte C."/>
            <person name="Sykes S."/>
            <person name="White J."/>
            <person name="Yandava C."/>
            <person name="Haas B."/>
            <person name="Henn M.R."/>
            <person name="Nusbaum C."/>
            <person name="Birren B."/>
        </authorList>
    </citation>
    <scope>NUCLEOTIDE SEQUENCE [LARGE SCALE GENOMIC DNA]</scope>
</reference>
<evidence type="ECO:0000259" key="17">
    <source>
        <dbReference type="SMART" id="SM00704"/>
    </source>
</evidence>
<dbReference type="InterPro" id="IPR018967">
    <property type="entry name" value="FeS-contain_CDGSH-typ"/>
</dbReference>
<dbReference type="AlphaFoldDB" id="A0A1I7VP58"/>
<dbReference type="SUPFAM" id="SSF53335">
    <property type="entry name" value="S-adenosyl-L-methionine-dependent methyltransferases"/>
    <property type="match status" value="1"/>
</dbReference>
<evidence type="ECO:0000256" key="13">
    <source>
        <dbReference type="ARBA" id="ARBA00023242"/>
    </source>
</evidence>
<evidence type="ECO:0000256" key="15">
    <source>
        <dbReference type="ARBA" id="ARBA00060552"/>
    </source>
</evidence>
<evidence type="ECO:0000256" key="1">
    <source>
        <dbReference type="ARBA" id="ARBA00000142"/>
    </source>
</evidence>
<evidence type="ECO:0000313" key="18">
    <source>
        <dbReference type="Proteomes" id="UP000095285"/>
    </source>
</evidence>
<dbReference type="GO" id="GO:0000049">
    <property type="term" value="F:tRNA binding"/>
    <property type="evidence" value="ECO:0007669"/>
    <property type="project" value="UniProtKB-UniRule"/>
</dbReference>
<evidence type="ECO:0000256" key="5">
    <source>
        <dbReference type="ARBA" id="ARBA00022679"/>
    </source>
</evidence>
<comment type="pathway">
    <text evidence="15 16">tRNA modification; N(7)-methylguanine-tRNA biosynthesis.</text>
</comment>
<feature type="binding site" evidence="16">
    <location>
        <begin position="99"/>
        <end position="100"/>
    </location>
    <ligand>
        <name>S-adenosyl-L-methionine</name>
        <dbReference type="ChEBI" id="CHEBI:59789"/>
    </ligand>
</feature>
<sequence length="350" mass="40905">MSSTENRTEWIAVENDGIHDEEMRELPQKKFYRQRAHANPISDHEFDYPVFPEKMDWKKYFGDFSEGRQVEFVDVGCGYGGLLIKLSALYPETLMVGLEIRVKVSDYVQDKIRALRLREPGNYRNVACLRTNAMKYLPNYFRRHQLTKMFFLYPDPHFKKAKHKWRIITPTLLAEYAYVLKPGGLIYTITDVEELHIWMVKHLSAHPLFERLTDLAMKADSIAEMLYDSTEEGQKVTRNEGSKWPASTSASPILHSEGLDNWNWRVDWICVVWILHWYASVKKKTRINSKIKLSIDKVAETVDLEDIGEQKVFCRCWKSNNWPYCDGSHNKHNQVTGDNVGPLIVKKTRA</sequence>
<comment type="catalytic activity">
    <reaction evidence="1 16">
        <text>guanosine(46) in tRNA + S-adenosyl-L-methionine = N(7)-methylguanosine(46) in tRNA + S-adenosyl-L-homocysteine</text>
        <dbReference type="Rhea" id="RHEA:42708"/>
        <dbReference type="Rhea" id="RHEA-COMP:10188"/>
        <dbReference type="Rhea" id="RHEA-COMP:10189"/>
        <dbReference type="ChEBI" id="CHEBI:57856"/>
        <dbReference type="ChEBI" id="CHEBI:59789"/>
        <dbReference type="ChEBI" id="CHEBI:74269"/>
        <dbReference type="ChEBI" id="CHEBI:74480"/>
        <dbReference type="EC" id="2.1.1.33"/>
    </reaction>
</comment>
<evidence type="ECO:0000256" key="16">
    <source>
        <dbReference type="HAMAP-Rule" id="MF_03055"/>
    </source>
</evidence>
<dbReference type="NCBIfam" id="TIGR00091">
    <property type="entry name" value="tRNA (guanosine(46)-N7)-methyltransferase TrmB"/>
    <property type="match status" value="1"/>
</dbReference>
<dbReference type="HAMAP" id="MF_03055">
    <property type="entry name" value="tRNA_methyltr_TrmB_euk"/>
    <property type="match status" value="1"/>
</dbReference>
<keyword evidence="10 16" id="KW-0694">RNA-binding</keyword>
<evidence type="ECO:0000256" key="9">
    <source>
        <dbReference type="ARBA" id="ARBA00022723"/>
    </source>
</evidence>
<evidence type="ECO:0000256" key="10">
    <source>
        <dbReference type="ARBA" id="ARBA00022884"/>
    </source>
</evidence>
<dbReference type="PANTHER" id="PTHR23417:SF16">
    <property type="entry name" value="TRNA (GUANINE-N(7)-)-METHYLTRANSFERASE"/>
    <property type="match status" value="1"/>
</dbReference>
<dbReference type="FunFam" id="3.40.5.90:FF:000001">
    <property type="entry name" value="CDGSH iron-sulfur domain-containing protein 1"/>
    <property type="match status" value="1"/>
</dbReference>
<dbReference type="PROSITE" id="PS51625">
    <property type="entry name" value="SAM_MT_TRMB"/>
    <property type="match status" value="1"/>
</dbReference>
<feature type="binding site" evidence="16">
    <location>
        <position position="76"/>
    </location>
    <ligand>
        <name>S-adenosyl-L-methionine</name>
        <dbReference type="ChEBI" id="CHEBI:59789"/>
    </ligand>
</feature>
<keyword evidence="18" id="KW-1185">Reference proteome</keyword>
<keyword evidence="9" id="KW-0479">Metal-binding</keyword>
<name>A0A1I7VP58_LOALO</name>
<proteinExistence type="inferred from homology"/>
<dbReference type="GO" id="GO:0005737">
    <property type="term" value="C:cytoplasm"/>
    <property type="evidence" value="ECO:0007669"/>
    <property type="project" value="UniProtKB-ARBA"/>
</dbReference>
<dbReference type="GO" id="GO:0051537">
    <property type="term" value="F:2 iron, 2 sulfur cluster binding"/>
    <property type="evidence" value="ECO:0007669"/>
    <property type="project" value="UniProtKB-KW"/>
</dbReference>
<keyword evidence="5 16" id="KW-0808">Transferase</keyword>
<dbReference type="UniPathway" id="UPA00989"/>
<keyword evidence="11" id="KW-0408">Iron</keyword>
<evidence type="ECO:0000256" key="14">
    <source>
        <dbReference type="ARBA" id="ARBA00034078"/>
    </source>
</evidence>
<comment type="cofactor">
    <cofactor evidence="14">
        <name>[2Fe-2S] cluster</name>
        <dbReference type="ChEBI" id="CHEBI:190135"/>
    </cofactor>
</comment>
<keyword evidence="3 16" id="KW-0820">tRNA-binding</keyword>
<dbReference type="GO" id="GO:0008176">
    <property type="term" value="F:tRNA (guanine(46)-N7)-methyltransferase activity"/>
    <property type="evidence" value="ECO:0007669"/>
    <property type="project" value="UniProtKB-UniRule"/>
</dbReference>
<dbReference type="EC" id="2.1.1.33" evidence="16"/>
<dbReference type="InterPro" id="IPR029063">
    <property type="entry name" value="SAM-dependent_MTases_sf"/>
</dbReference>
<dbReference type="Gene3D" id="3.40.5.90">
    <property type="entry name" value="CDGSH iron-sulfur domain, mitoNEET-type"/>
    <property type="match status" value="1"/>
</dbReference>
<evidence type="ECO:0000256" key="2">
    <source>
        <dbReference type="ARBA" id="ARBA00004123"/>
    </source>
</evidence>
<reference evidence="19" key="2">
    <citation type="submission" date="2016-11" db="UniProtKB">
        <authorList>
            <consortium name="WormBaseParasite"/>
        </authorList>
    </citation>
    <scope>IDENTIFICATION</scope>
</reference>
<dbReference type="PANTHER" id="PTHR23417">
    <property type="entry name" value="3-DEOXY-D-MANNO-OCTULOSONIC-ACID TRANSFERASE/TRNA GUANINE-N 7 - -METHYLTRANSFERASE"/>
    <property type="match status" value="1"/>
</dbReference>
<evidence type="ECO:0000256" key="4">
    <source>
        <dbReference type="ARBA" id="ARBA00022603"/>
    </source>
</evidence>
<dbReference type="GO" id="GO:0106143">
    <property type="term" value="C:tRNA (m7G46) methyltransferase complex"/>
    <property type="evidence" value="ECO:0007669"/>
    <property type="project" value="UniProtKB-ARBA"/>
</dbReference>
<comment type="similarity">
    <text evidence="16">Belongs to the class I-like SAM-binding methyltransferase superfamily. TrmB family.</text>
</comment>
<dbReference type="WBParaSite" id="EN70_471">
    <property type="protein sequence ID" value="EN70_471"/>
    <property type="gene ID" value="EN70_471"/>
</dbReference>
<keyword evidence="8" id="KW-0001">2Fe-2S</keyword>
<evidence type="ECO:0000256" key="6">
    <source>
        <dbReference type="ARBA" id="ARBA00022691"/>
    </source>
</evidence>